<comment type="caution">
    <text evidence="2">The sequence shown here is derived from an EMBL/GenBank/DDBJ whole genome shotgun (WGS) entry which is preliminary data.</text>
</comment>
<accession>A0A5N4E3S8</accession>
<dbReference type="SUPFAM" id="SSF54565">
    <property type="entry name" value="Ribosomal protein S16"/>
    <property type="match status" value="1"/>
</dbReference>
<sequence length="302" mass="34012">MKISWWQNSPARVTLWQHSPVDFPMVCWHRPRWLSRSARCNWRTGPGSRGCSMVRLITLLCKAYRGGRLTIRLALGGCTNRPFYRIQLGSYDPLPNSHGEKLVALNLDRIQHWIGSCGKASRSSWVFPSASHGNHKCREAATETGTKQMRGFHSKGRRVVEQTPWWKEVPALRNRDAGSTLSFNPGCCHASCDAGALGFLRGKRKQAGAAARSVPLRAMGPLELCEDVFGTAYLYRVLSVRREVSDGEVWRGYHEMSLQVHLDRVGEGDKDATRHFQILGKVYSVLSDKDQRAVYDEQGTVD</sequence>
<dbReference type="InterPro" id="IPR018253">
    <property type="entry name" value="DnaJ_domain_CS"/>
</dbReference>
<dbReference type="InterPro" id="IPR023803">
    <property type="entry name" value="Ribosomal_bS16_dom_sf"/>
</dbReference>
<dbReference type="AlphaFoldDB" id="A0A5N4E3S8"/>
<dbReference type="PANTHER" id="PTHR44144:SF1">
    <property type="entry name" value="DNAJ HOMOLOG SUBFAMILY C MEMBER 9"/>
    <property type="match status" value="1"/>
</dbReference>
<dbReference type="PANTHER" id="PTHR44144">
    <property type="entry name" value="DNAJ HOMOLOG SUBFAMILY C MEMBER 9"/>
    <property type="match status" value="1"/>
</dbReference>
<name>A0A5N4E3S8_CAMDR</name>
<dbReference type="GO" id="GO:0005634">
    <property type="term" value="C:nucleus"/>
    <property type="evidence" value="ECO:0007669"/>
    <property type="project" value="TreeGrafter"/>
</dbReference>
<dbReference type="GO" id="GO:0031072">
    <property type="term" value="F:heat shock protein binding"/>
    <property type="evidence" value="ECO:0007669"/>
    <property type="project" value="TreeGrafter"/>
</dbReference>
<evidence type="ECO:0000313" key="2">
    <source>
        <dbReference type="EMBL" id="KAB1277686.1"/>
    </source>
</evidence>
<reference evidence="2 3" key="1">
    <citation type="journal article" date="2019" name="Mol. Ecol. Resour.">
        <title>Improving Illumina assemblies with Hi-C and long reads: an example with the North African dromedary.</title>
        <authorList>
            <person name="Elbers J.P."/>
            <person name="Rogers M.F."/>
            <person name="Perelman P.L."/>
            <person name="Proskuryakova A.A."/>
            <person name="Serdyukova N.A."/>
            <person name="Johnson W.E."/>
            <person name="Horin P."/>
            <person name="Corander J."/>
            <person name="Murphy D."/>
            <person name="Burger P.A."/>
        </authorList>
    </citation>
    <scope>NUCLEOTIDE SEQUENCE [LARGE SCALE GENOMIC DNA]</scope>
    <source>
        <strain evidence="2">Drom800</strain>
        <tissue evidence="2">Blood</tissue>
    </source>
</reference>
<dbReference type="InterPro" id="IPR052594">
    <property type="entry name" value="J_domain-containing_protein"/>
</dbReference>
<dbReference type="Proteomes" id="UP000299084">
    <property type="component" value="Unassembled WGS sequence"/>
</dbReference>
<dbReference type="PRINTS" id="PR00625">
    <property type="entry name" value="JDOMAIN"/>
</dbReference>
<dbReference type="InterPro" id="IPR036869">
    <property type="entry name" value="J_dom_sf"/>
</dbReference>
<dbReference type="PROSITE" id="PS50076">
    <property type="entry name" value="DNAJ_2"/>
    <property type="match status" value="1"/>
</dbReference>
<keyword evidence="3" id="KW-1185">Reference proteome</keyword>
<proteinExistence type="predicted"/>
<dbReference type="CDD" id="cd06257">
    <property type="entry name" value="DnaJ"/>
    <property type="match status" value="1"/>
</dbReference>
<organism evidence="2 3">
    <name type="scientific">Camelus dromedarius</name>
    <name type="common">Dromedary</name>
    <name type="synonym">Arabian camel</name>
    <dbReference type="NCBI Taxonomy" id="9838"/>
    <lineage>
        <taxon>Eukaryota</taxon>
        <taxon>Metazoa</taxon>
        <taxon>Chordata</taxon>
        <taxon>Craniata</taxon>
        <taxon>Vertebrata</taxon>
        <taxon>Euteleostomi</taxon>
        <taxon>Mammalia</taxon>
        <taxon>Eutheria</taxon>
        <taxon>Laurasiatheria</taxon>
        <taxon>Artiodactyla</taxon>
        <taxon>Tylopoda</taxon>
        <taxon>Camelidae</taxon>
        <taxon>Camelus</taxon>
    </lineage>
</organism>
<dbReference type="EMBL" id="JWIN03000006">
    <property type="protein sequence ID" value="KAB1277686.1"/>
    <property type="molecule type" value="Genomic_DNA"/>
</dbReference>
<dbReference type="SUPFAM" id="SSF46565">
    <property type="entry name" value="Chaperone J-domain"/>
    <property type="match status" value="1"/>
</dbReference>
<protein>
    <submittedName>
        <fullName evidence="2">DnaJ-like protein subfamily C member 9</fullName>
    </submittedName>
</protein>
<dbReference type="InterPro" id="IPR001623">
    <property type="entry name" value="DnaJ_domain"/>
</dbReference>
<dbReference type="Pfam" id="PF00226">
    <property type="entry name" value="DnaJ"/>
    <property type="match status" value="1"/>
</dbReference>
<evidence type="ECO:0000313" key="3">
    <source>
        <dbReference type="Proteomes" id="UP000299084"/>
    </source>
</evidence>
<evidence type="ECO:0000259" key="1">
    <source>
        <dbReference type="PROSITE" id="PS50076"/>
    </source>
</evidence>
<dbReference type="GO" id="GO:0005737">
    <property type="term" value="C:cytoplasm"/>
    <property type="evidence" value="ECO:0007669"/>
    <property type="project" value="TreeGrafter"/>
</dbReference>
<dbReference type="SMART" id="SM00271">
    <property type="entry name" value="DnaJ"/>
    <property type="match status" value="1"/>
</dbReference>
<feature type="domain" description="J" evidence="1">
    <location>
        <begin position="233"/>
        <end position="299"/>
    </location>
</feature>
<dbReference type="Gene3D" id="1.10.287.110">
    <property type="entry name" value="DnaJ domain"/>
    <property type="match status" value="1"/>
</dbReference>
<gene>
    <name evidence="2" type="ORF">Cadr_000005443</name>
</gene>
<dbReference type="PROSITE" id="PS00636">
    <property type="entry name" value="DNAJ_1"/>
    <property type="match status" value="1"/>
</dbReference>
<dbReference type="Gene3D" id="3.30.1320.10">
    <property type="match status" value="1"/>
</dbReference>